<evidence type="ECO:0000313" key="2">
    <source>
        <dbReference type="Proteomes" id="UP001139157"/>
    </source>
</evidence>
<keyword evidence="2" id="KW-1185">Reference proteome</keyword>
<sequence length="79" mass="8680">MIVLEGIYGRDGRWPGVQAVFQLFAREEEKPFGAPADRADNGGLDGFEMFDNIAVGCRCGTAARQPRESVGLEKPHQKD</sequence>
<dbReference type="RefSeq" id="WP_251912238.1">
    <property type="nucleotide sequence ID" value="NZ_JAMRXG010000005.1"/>
</dbReference>
<dbReference type="Proteomes" id="UP001139157">
    <property type="component" value="Unassembled WGS sequence"/>
</dbReference>
<evidence type="ECO:0000313" key="1">
    <source>
        <dbReference type="EMBL" id="MCM6774544.1"/>
    </source>
</evidence>
<proteinExistence type="predicted"/>
<name>A0A9X2E675_9NOCA</name>
<accession>A0A9X2E675</accession>
<protein>
    <submittedName>
        <fullName evidence="1">Uncharacterized protein</fullName>
    </submittedName>
</protein>
<dbReference type="EMBL" id="JAMRXG010000005">
    <property type="protein sequence ID" value="MCM6774544.1"/>
    <property type="molecule type" value="Genomic_DNA"/>
</dbReference>
<comment type="caution">
    <text evidence="1">The sequence shown here is derived from an EMBL/GenBank/DDBJ whole genome shotgun (WGS) entry which is preliminary data.</text>
</comment>
<dbReference type="AlphaFoldDB" id="A0A9X2E675"/>
<organism evidence="1 2">
    <name type="scientific">Nocardia pulmonis</name>
    <dbReference type="NCBI Taxonomy" id="2951408"/>
    <lineage>
        <taxon>Bacteria</taxon>
        <taxon>Bacillati</taxon>
        <taxon>Actinomycetota</taxon>
        <taxon>Actinomycetes</taxon>
        <taxon>Mycobacteriales</taxon>
        <taxon>Nocardiaceae</taxon>
        <taxon>Nocardia</taxon>
    </lineage>
</organism>
<gene>
    <name evidence="1" type="ORF">NDR86_13780</name>
</gene>
<reference evidence="1" key="1">
    <citation type="submission" date="2022-06" db="EMBL/GenBank/DDBJ databases">
        <title>Novel species in genus nocardia.</title>
        <authorList>
            <person name="Li F."/>
        </authorList>
    </citation>
    <scope>NUCLEOTIDE SEQUENCE</scope>
    <source>
        <strain evidence="1">CDC141</strain>
    </source>
</reference>